<dbReference type="AlphaFoldDB" id="A0AAD5RQ39"/>
<accession>A0AAD5RQ39</accession>
<dbReference type="Proteomes" id="UP001201980">
    <property type="component" value="Unassembled WGS sequence"/>
</dbReference>
<comment type="caution">
    <text evidence="1">The sequence shown here is derived from an EMBL/GenBank/DDBJ whole genome shotgun (WGS) entry which is preliminary data.</text>
</comment>
<keyword evidence="2" id="KW-1185">Reference proteome</keyword>
<evidence type="ECO:0000313" key="2">
    <source>
        <dbReference type="Proteomes" id="UP001201980"/>
    </source>
</evidence>
<reference evidence="1" key="1">
    <citation type="submission" date="2022-07" db="EMBL/GenBank/DDBJ databases">
        <title>Draft genome sequence of Zalerion maritima ATCC 34329, a (micro)plastics degrading marine fungus.</title>
        <authorList>
            <person name="Paco A."/>
            <person name="Goncalves M.F.M."/>
            <person name="Rocha-Santos T.A.P."/>
            <person name="Alves A."/>
        </authorList>
    </citation>
    <scope>NUCLEOTIDE SEQUENCE</scope>
    <source>
        <strain evidence="1">ATCC 34329</strain>
    </source>
</reference>
<dbReference type="EMBL" id="JAKWBI020000187">
    <property type="protein sequence ID" value="KAJ2899836.1"/>
    <property type="molecule type" value="Genomic_DNA"/>
</dbReference>
<sequence>MWLRAIERVAYIRDFGDFIEKKLSDHEPGDNATPEAIRKWNKTRFLALNYIEGSIPLQLENIIVGAGYDLRSNNPYDLMGIVAKTVGDMTVSRQIGYISRLMNLKRADHNTLRDYLIEITSIRQAWDKMKPDGDTLIMWKALDNLEKSHKPGIAHLLNDLDQGSLTWKNFVLTLNRLAAREEQSSATKNRPNFYRT</sequence>
<protein>
    <submittedName>
        <fullName evidence="1">Uncharacterized protein</fullName>
    </submittedName>
</protein>
<evidence type="ECO:0000313" key="1">
    <source>
        <dbReference type="EMBL" id="KAJ2899836.1"/>
    </source>
</evidence>
<name>A0AAD5RQ39_9PEZI</name>
<organism evidence="1 2">
    <name type="scientific">Zalerion maritima</name>
    <dbReference type="NCBI Taxonomy" id="339359"/>
    <lineage>
        <taxon>Eukaryota</taxon>
        <taxon>Fungi</taxon>
        <taxon>Dikarya</taxon>
        <taxon>Ascomycota</taxon>
        <taxon>Pezizomycotina</taxon>
        <taxon>Sordariomycetes</taxon>
        <taxon>Lulworthiomycetidae</taxon>
        <taxon>Lulworthiales</taxon>
        <taxon>Lulworthiaceae</taxon>
        <taxon>Zalerion</taxon>
    </lineage>
</organism>
<gene>
    <name evidence="1" type="ORF">MKZ38_002778</name>
</gene>
<proteinExistence type="predicted"/>